<dbReference type="OrthoDB" id="4104638at2"/>
<protein>
    <submittedName>
        <fullName evidence="2">Methyltransferase, FkbM family</fullName>
    </submittedName>
</protein>
<dbReference type="Pfam" id="PF05050">
    <property type="entry name" value="Methyltransf_21"/>
    <property type="match status" value="1"/>
</dbReference>
<dbReference type="PANTHER" id="PTHR34203">
    <property type="entry name" value="METHYLTRANSFERASE, FKBM FAMILY PROTEIN"/>
    <property type="match status" value="1"/>
</dbReference>
<proteinExistence type="predicted"/>
<dbReference type="SUPFAM" id="SSF53335">
    <property type="entry name" value="S-adenosyl-L-methionine-dependent methyltransferases"/>
    <property type="match status" value="1"/>
</dbReference>
<dbReference type="GO" id="GO:0032259">
    <property type="term" value="P:methylation"/>
    <property type="evidence" value="ECO:0007669"/>
    <property type="project" value="UniProtKB-KW"/>
</dbReference>
<evidence type="ECO:0000313" key="3">
    <source>
        <dbReference type="Proteomes" id="UP000015346"/>
    </source>
</evidence>
<dbReference type="Proteomes" id="UP000015346">
    <property type="component" value="Unassembled WGS sequence"/>
</dbReference>
<evidence type="ECO:0000259" key="1">
    <source>
        <dbReference type="Pfam" id="PF05050"/>
    </source>
</evidence>
<dbReference type="EMBL" id="AOLV01000020">
    <property type="protein sequence ID" value="EPX84649.1"/>
    <property type="molecule type" value="Genomic_DNA"/>
</dbReference>
<organism evidence="2 3">
    <name type="scientific">Rubellimicrobium thermophilum DSM 16684</name>
    <dbReference type="NCBI Taxonomy" id="1123069"/>
    <lineage>
        <taxon>Bacteria</taxon>
        <taxon>Pseudomonadati</taxon>
        <taxon>Pseudomonadota</taxon>
        <taxon>Alphaproteobacteria</taxon>
        <taxon>Rhodobacterales</taxon>
        <taxon>Roseobacteraceae</taxon>
        <taxon>Rubellimicrobium</taxon>
    </lineage>
</organism>
<dbReference type="Gene3D" id="3.40.50.150">
    <property type="entry name" value="Vaccinia Virus protein VP39"/>
    <property type="match status" value="1"/>
</dbReference>
<evidence type="ECO:0000313" key="2">
    <source>
        <dbReference type="EMBL" id="EPX84649.1"/>
    </source>
</evidence>
<keyword evidence="2" id="KW-0808">Transferase</keyword>
<gene>
    <name evidence="2" type="ORF">ruthe_02009</name>
</gene>
<keyword evidence="2" id="KW-0489">Methyltransferase</keyword>
<keyword evidence="3" id="KW-1185">Reference proteome</keyword>
<dbReference type="InterPro" id="IPR006342">
    <property type="entry name" value="FkbM_mtfrase"/>
</dbReference>
<dbReference type="HOGENOM" id="CLU_993530_0_0_5"/>
<dbReference type="InterPro" id="IPR052514">
    <property type="entry name" value="SAM-dependent_MTase"/>
</dbReference>
<sequence>MAGAIVNLRPFLHPDVHADFDAILEGHGQEPASQLWPRIMDRILVDGHLRLTRRWRVASSRLLPVLLEEILCHQEYFFECDRPDPRIIDAGANVGLAIYYFRRVWPDCRIEAFEPSPHVAAILAQNLTQQGYDGVHLHQAGLADRDGTADFFASEAEDPASTFCPERAPADSVRMPVPLCDIRSLLDEPVDLLKLDVEGMELPILAAAGDRLRACRNLICETHADGRGGNTLSGILPILDTQGFAWAVARSLWDEAQPRLRFARHLAKRRSYVVFARRRD</sequence>
<accession>S9SEH1</accession>
<dbReference type="PATRIC" id="fig|1123069.3.peg.1979"/>
<dbReference type="InterPro" id="IPR029063">
    <property type="entry name" value="SAM-dependent_MTases_sf"/>
</dbReference>
<reference evidence="2 3" key="1">
    <citation type="journal article" date="2013" name="Stand. Genomic Sci.">
        <title>Genome sequence of the reddish-pigmented Rubellimicrobium thermophilum type strain (DSM 16684(T)), a member of the Roseobacter clade.</title>
        <authorList>
            <person name="Fiebig A."/>
            <person name="Riedel T."/>
            <person name="Gronow S."/>
            <person name="Petersen J."/>
            <person name="Klenk H.P."/>
            <person name="Goker M."/>
        </authorList>
    </citation>
    <scope>NUCLEOTIDE SEQUENCE [LARGE SCALE GENOMIC DNA]</scope>
    <source>
        <strain evidence="2 3">DSM 16684</strain>
    </source>
</reference>
<comment type="caution">
    <text evidence="2">The sequence shown here is derived from an EMBL/GenBank/DDBJ whole genome shotgun (WGS) entry which is preliminary data.</text>
</comment>
<dbReference type="AlphaFoldDB" id="S9SEH1"/>
<dbReference type="GO" id="GO:0008168">
    <property type="term" value="F:methyltransferase activity"/>
    <property type="evidence" value="ECO:0007669"/>
    <property type="project" value="UniProtKB-KW"/>
</dbReference>
<feature type="domain" description="Methyltransferase FkbM" evidence="1">
    <location>
        <begin position="89"/>
        <end position="244"/>
    </location>
</feature>
<dbReference type="STRING" id="1123069.ruthe_02009"/>
<dbReference type="NCBIfam" id="TIGR01444">
    <property type="entry name" value="fkbM_fam"/>
    <property type="match status" value="1"/>
</dbReference>
<dbReference type="RefSeq" id="WP_021098094.1">
    <property type="nucleotide sequence ID" value="NZ_KE557321.1"/>
</dbReference>
<dbReference type="PANTHER" id="PTHR34203:SF13">
    <property type="entry name" value="EXPRESSED PROTEIN"/>
    <property type="match status" value="1"/>
</dbReference>
<name>S9SEH1_9RHOB</name>